<reference evidence="2" key="1">
    <citation type="submission" date="2021-05" db="EMBL/GenBank/DDBJ databases">
        <title>The genome of the haptophyte Pavlova lutheri (Diacronema luteri, Pavlovales) - a model for lipid biosynthesis in eukaryotic algae.</title>
        <authorList>
            <person name="Hulatt C.J."/>
            <person name="Posewitz M.C."/>
        </authorList>
    </citation>
    <scope>NUCLEOTIDE SEQUENCE</scope>
    <source>
        <strain evidence="2">NIVA-4/92</strain>
    </source>
</reference>
<evidence type="ECO:0000313" key="3">
    <source>
        <dbReference type="Proteomes" id="UP000751190"/>
    </source>
</evidence>
<dbReference type="AlphaFoldDB" id="A0A8J5XY94"/>
<dbReference type="SUPFAM" id="SSF50978">
    <property type="entry name" value="WD40 repeat-like"/>
    <property type="match status" value="1"/>
</dbReference>
<dbReference type="Proteomes" id="UP000751190">
    <property type="component" value="Unassembled WGS sequence"/>
</dbReference>
<evidence type="ECO:0008006" key="4">
    <source>
        <dbReference type="Google" id="ProtNLM"/>
    </source>
</evidence>
<feature type="region of interest" description="Disordered" evidence="1">
    <location>
        <begin position="220"/>
        <end position="239"/>
    </location>
</feature>
<protein>
    <recommendedName>
        <fullName evidence="4">F-box domain-containing protein</fullName>
    </recommendedName>
</protein>
<feature type="compositionally biased region" description="Low complexity" evidence="1">
    <location>
        <begin position="220"/>
        <end position="233"/>
    </location>
</feature>
<comment type="caution">
    <text evidence="2">The sequence shown here is derived from an EMBL/GenBank/DDBJ whole genome shotgun (WGS) entry which is preliminary data.</text>
</comment>
<proteinExistence type="predicted"/>
<dbReference type="EMBL" id="JAGTXO010000001">
    <property type="protein sequence ID" value="KAG8470687.1"/>
    <property type="molecule type" value="Genomic_DNA"/>
</dbReference>
<evidence type="ECO:0000256" key="1">
    <source>
        <dbReference type="SAM" id="MobiDB-lite"/>
    </source>
</evidence>
<name>A0A8J5XY94_DIALT</name>
<evidence type="ECO:0000313" key="2">
    <source>
        <dbReference type="EMBL" id="KAG8470687.1"/>
    </source>
</evidence>
<accession>A0A8J5XY94</accession>
<dbReference type="InterPro" id="IPR036322">
    <property type="entry name" value="WD40_repeat_dom_sf"/>
</dbReference>
<gene>
    <name evidence="2" type="ORF">KFE25_009108</name>
</gene>
<sequence length="548" mass="59659">MFNMGGRKRARAAEVGGAAEGEGVTDLSERTAMQFVMAALGSIERLGEAHGATAHGGALLDRAAQSVITSELVRCLGRAMVDRHPTSTPVSLSDIFDVSEFAVRILVSLPLRNRLACALVCTTWRSRVQHDCEDEDRYDSKTLRCTLLSRTKAPVIQLGLFSRGSKTFVLALSKACELTKLLCTTAPDASQQQQQQHEWNVPMVSHEAMAAWSRFWPSSGSAGAPAAEPPAGERASDQLPPDKALLHEPFDSQVVVNNAGSYLMLLQQGMVRLFYALFHRDWTPEQISLSFAMPPRVTALQFFPLDNNVFAIAHAAAGAEGEGEKHAVHTLQVLTVRGAVIQTLRGFHQQPIEGIWYYKGANGSFTFQVTHSADVIHWWRLSHNPQWPGMVHSTPARSLPLPPLASPAVAVRLHPSGDAVVVASREQLRVHSFNRTVPDARRAMRVVTAATLLCVERDGILLVAGSTTSVRSDQILFFSCAGLALLRKCTLPNGCGAFVAGQPRPIITAIGPPEVPETRTMKKRQTDAIHELAVGNDRGETILLAYRI</sequence>
<keyword evidence="3" id="KW-1185">Reference proteome</keyword>
<organism evidence="2 3">
    <name type="scientific">Diacronema lutheri</name>
    <name type="common">Unicellular marine alga</name>
    <name type="synonym">Monochrysis lutheri</name>
    <dbReference type="NCBI Taxonomy" id="2081491"/>
    <lineage>
        <taxon>Eukaryota</taxon>
        <taxon>Haptista</taxon>
        <taxon>Haptophyta</taxon>
        <taxon>Pavlovophyceae</taxon>
        <taxon>Pavlovales</taxon>
        <taxon>Pavlovaceae</taxon>
        <taxon>Diacronema</taxon>
    </lineage>
</organism>